<evidence type="ECO:0008006" key="5">
    <source>
        <dbReference type="Google" id="ProtNLM"/>
    </source>
</evidence>
<dbReference type="EMBL" id="JAKZGP010000087">
    <property type="protein sequence ID" value="MCH7411564.1"/>
    <property type="molecule type" value="Genomic_DNA"/>
</dbReference>
<feature type="compositionally biased region" description="Basic and acidic residues" evidence="1">
    <location>
        <begin position="100"/>
        <end position="120"/>
    </location>
</feature>
<gene>
    <name evidence="3" type="ORF">MM239_19415</name>
</gene>
<evidence type="ECO:0000256" key="1">
    <source>
        <dbReference type="SAM" id="MobiDB-lite"/>
    </source>
</evidence>
<feature type="transmembrane region" description="Helical" evidence="2">
    <location>
        <begin position="49"/>
        <end position="67"/>
    </location>
</feature>
<evidence type="ECO:0000313" key="3">
    <source>
        <dbReference type="EMBL" id="MCH7411564.1"/>
    </source>
</evidence>
<evidence type="ECO:0000256" key="2">
    <source>
        <dbReference type="SAM" id="Phobius"/>
    </source>
</evidence>
<feature type="region of interest" description="Disordered" evidence="1">
    <location>
        <begin position="99"/>
        <end position="126"/>
    </location>
</feature>
<keyword evidence="2" id="KW-1133">Transmembrane helix</keyword>
<name>A0ABS9V5S7_9BACT</name>
<sequence>MANQDKKMDGVFREMLQNHEVKPSSLAWEKLESKLPATDAKSPYPFMKIAASILLIVGLGYVSWYVSNDFVLPKEQMAHQKEIDTTSTTIIDQRTLTEMPNEKEIETESEKEEVTSEKSDQGTQGKLLADNTKPVIDKVSEDLDKEVKNIEPKIDKIEDINLPQLDLPQLDLNQSIALAESQKIDEEPSYRVTIKSSGLKEEPTMPAKQGLIDDIEDKVEKIGGLLNKVDQGFAELQDAKNNLFASITTKRERSK</sequence>
<evidence type="ECO:0000313" key="4">
    <source>
        <dbReference type="Proteomes" id="UP001165489"/>
    </source>
</evidence>
<dbReference type="Proteomes" id="UP001165489">
    <property type="component" value="Unassembled WGS sequence"/>
</dbReference>
<keyword evidence="2" id="KW-0472">Membrane</keyword>
<protein>
    <recommendedName>
        <fullName evidence="5">Anti-sigma factor</fullName>
    </recommendedName>
</protein>
<reference evidence="3" key="1">
    <citation type="submission" date="2022-03" db="EMBL/GenBank/DDBJ databases">
        <title>De novo assembled genomes of Belliella spp. (Cyclobacteriaceae) strains.</title>
        <authorList>
            <person name="Szabo A."/>
            <person name="Korponai K."/>
            <person name="Felfoldi T."/>
        </authorList>
    </citation>
    <scope>NUCLEOTIDE SEQUENCE</scope>
    <source>
        <strain evidence="3">DSM 111904</strain>
    </source>
</reference>
<proteinExistence type="predicted"/>
<keyword evidence="4" id="KW-1185">Reference proteome</keyword>
<accession>A0ABS9V5S7</accession>
<comment type="caution">
    <text evidence="3">The sequence shown here is derived from an EMBL/GenBank/DDBJ whole genome shotgun (WGS) entry which is preliminary data.</text>
</comment>
<organism evidence="3 4">
    <name type="scientific">Belliella filtrata</name>
    <dbReference type="NCBI Taxonomy" id="2923435"/>
    <lineage>
        <taxon>Bacteria</taxon>
        <taxon>Pseudomonadati</taxon>
        <taxon>Bacteroidota</taxon>
        <taxon>Cytophagia</taxon>
        <taxon>Cytophagales</taxon>
        <taxon>Cyclobacteriaceae</taxon>
        <taxon>Belliella</taxon>
    </lineage>
</organism>
<keyword evidence="2" id="KW-0812">Transmembrane</keyword>
<dbReference type="RefSeq" id="WP_241349996.1">
    <property type="nucleotide sequence ID" value="NZ_JAKZGP010000087.1"/>
</dbReference>